<organism evidence="4 5">
    <name type="scientific">Aeromicrobium camelliae</name>
    <dbReference type="NCBI Taxonomy" id="1538144"/>
    <lineage>
        <taxon>Bacteria</taxon>
        <taxon>Bacillati</taxon>
        <taxon>Actinomycetota</taxon>
        <taxon>Actinomycetes</taxon>
        <taxon>Propionibacteriales</taxon>
        <taxon>Nocardioidaceae</taxon>
        <taxon>Aeromicrobium</taxon>
    </lineage>
</organism>
<gene>
    <name evidence="4" type="ORF">EHW97_12695</name>
</gene>
<feature type="domain" description="AtuA-like ferredoxin-fold" evidence="3">
    <location>
        <begin position="471"/>
        <end position="569"/>
    </location>
</feature>
<protein>
    <submittedName>
        <fullName evidence="4">DUF1446 domain-containing protein</fullName>
    </submittedName>
</protein>
<dbReference type="RefSeq" id="WP_124237550.1">
    <property type="nucleotide sequence ID" value="NZ_JBHUFI010000010.1"/>
</dbReference>
<evidence type="ECO:0000256" key="1">
    <source>
        <dbReference type="SAM" id="MobiDB-lite"/>
    </source>
</evidence>
<reference evidence="4 5" key="1">
    <citation type="submission" date="2018-11" db="EMBL/GenBank/DDBJ databases">
        <authorList>
            <person name="Li F."/>
        </authorList>
    </citation>
    <scope>NUCLEOTIDE SEQUENCE [LARGE SCALE GENOMIC DNA]</scope>
    <source>
        <strain evidence="4 5">YS17T</strain>
    </source>
</reference>
<dbReference type="Proteomes" id="UP000275225">
    <property type="component" value="Unassembled WGS sequence"/>
</dbReference>
<sequence length="580" mass="60703">MRTIRVGNCSGFYGDRLSAMREMLEGGPLDYLTGDYLAELTMLILGKDRMKDADLGYARTFLRQLSDCLALAKVRGVRIVANAGGLNPAGLAQRVREVAAEQGVEVVVAHVEGDDLVAKAGGYGWDGALTANAYLGAFGIAEALRHGADIVVTGRVTDASVVVGPAIAEFGWGREDVDRLAGAVVAGHVVECGAQATGGNFSGFADIDTSRPLGFPIAEVAEDGTSVITKHPGTGGAVTVDTVTAQLVYEIGGPVYLNPDVATRLDTIRLEQDGDDRVRISGVRGEAPPPTTKVALNSLGGFRNQVEFVLTGLDIEQKAAWVRAQLEDALRGVAIDEISWELVRTDRPDPATEPEAAALLRCHVKSSDPAAAGRAFSGAAVELALASYPGFHVTAPPSAASPFGIYRAVYLPQSDVPHVVVLADGTRIDIPPPEHAASDTSPSPASGADSRYGSPEGHESAPLGETVRKALGRLAYARSGDKGGAANVGVWIPADHPRRADAFAWLADTLDAARVRELLPEAAGLPVTVHPLPNLAAVNVVIDGLLGDGVASSTRFDPQAKAVGEWLRARLVDIPRELLV</sequence>
<dbReference type="PANTHER" id="PTHR47585">
    <property type="match status" value="1"/>
</dbReference>
<evidence type="ECO:0000313" key="5">
    <source>
        <dbReference type="Proteomes" id="UP000275225"/>
    </source>
</evidence>
<dbReference type="InterPro" id="IPR056362">
    <property type="entry name" value="AtuA-like_ferredoxin_dom"/>
</dbReference>
<keyword evidence="5" id="KW-1185">Reference proteome</keyword>
<dbReference type="PANTHER" id="PTHR47585:SF1">
    <property type="entry name" value="DUF1446 DOMAIN-CONTAINING PROTEIN"/>
    <property type="match status" value="1"/>
</dbReference>
<dbReference type="InterPro" id="IPR010839">
    <property type="entry name" value="AtuA_N"/>
</dbReference>
<comment type="caution">
    <text evidence="4">The sequence shown here is derived from an EMBL/GenBank/DDBJ whole genome shotgun (WGS) entry which is preliminary data.</text>
</comment>
<dbReference type="AlphaFoldDB" id="A0A3N6WLN2"/>
<dbReference type="OrthoDB" id="3959640at2"/>
<name>A0A3N6WLN2_9ACTN</name>
<proteinExistence type="predicted"/>
<evidence type="ECO:0000259" key="2">
    <source>
        <dbReference type="Pfam" id="PF07287"/>
    </source>
</evidence>
<accession>A0A3N6WLN2</accession>
<feature type="domain" description="Acyclic terpene utilisation N-terminal" evidence="2">
    <location>
        <begin position="4"/>
        <end position="421"/>
    </location>
</feature>
<dbReference type="Pfam" id="PF07287">
    <property type="entry name" value="AtuA"/>
    <property type="match status" value="1"/>
</dbReference>
<dbReference type="EMBL" id="RQJX01000019">
    <property type="protein sequence ID" value="RQN02578.1"/>
    <property type="molecule type" value="Genomic_DNA"/>
</dbReference>
<evidence type="ECO:0000313" key="4">
    <source>
        <dbReference type="EMBL" id="RQN02578.1"/>
    </source>
</evidence>
<feature type="region of interest" description="Disordered" evidence="1">
    <location>
        <begin position="430"/>
        <end position="464"/>
    </location>
</feature>
<evidence type="ECO:0000259" key="3">
    <source>
        <dbReference type="Pfam" id="PF23544"/>
    </source>
</evidence>
<dbReference type="Pfam" id="PF23544">
    <property type="entry name" value="AtuA_ferredoxin"/>
    <property type="match status" value="1"/>
</dbReference>